<feature type="transmembrane region" description="Helical" evidence="6">
    <location>
        <begin position="146"/>
        <end position="167"/>
    </location>
</feature>
<evidence type="ECO:0000256" key="3">
    <source>
        <dbReference type="ARBA" id="ARBA00022692"/>
    </source>
</evidence>
<keyword evidence="5 6" id="KW-0472">Membrane</keyword>
<feature type="transmembrane region" description="Helical" evidence="6">
    <location>
        <begin position="105"/>
        <end position="126"/>
    </location>
</feature>
<dbReference type="PANTHER" id="PTHR30086">
    <property type="entry name" value="ARGININE EXPORTER PROTEIN ARGO"/>
    <property type="match status" value="1"/>
</dbReference>
<organism evidence="7 8">
    <name type="scientific">Knoellia flava</name>
    <dbReference type="NCBI Taxonomy" id="913969"/>
    <lineage>
        <taxon>Bacteria</taxon>
        <taxon>Bacillati</taxon>
        <taxon>Actinomycetota</taxon>
        <taxon>Actinomycetes</taxon>
        <taxon>Micrococcales</taxon>
        <taxon>Intrasporangiaceae</taxon>
        <taxon>Knoellia</taxon>
    </lineage>
</organism>
<reference evidence="7" key="2">
    <citation type="submission" date="2020-09" db="EMBL/GenBank/DDBJ databases">
        <authorList>
            <person name="Sun Q."/>
            <person name="Zhou Y."/>
        </authorList>
    </citation>
    <scope>NUCLEOTIDE SEQUENCE</scope>
    <source>
        <strain evidence="7">CGMCC 1.10749</strain>
    </source>
</reference>
<dbReference type="GO" id="GO:0005886">
    <property type="term" value="C:plasma membrane"/>
    <property type="evidence" value="ECO:0007669"/>
    <property type="project" value="UniProtKB-SubCell"/>
</dbReference>
<comment type="caution">
    <text evidence="7">The sequence shown here is derived from an EMBL/GenBank/DDBJ whole genome shotgun (WGS) entry which is preliminary data.</text>
</comment>
<name>A0A8H9KTW4_9MICO</name>
<feature type="transmembrane region" description="Helical" evidence="6">
    <location>
        <begin position="42"/>
        <end position="66"/>
    </location>
</feature>
<comment type="subcellular location">
    <subcellularLocation>
        <location evidence="1">Cell membrane</location>
        <topology evidence="1">Multi-pass membrane protein</topology>
    </subcellularLocation>
</comment>
<evidence type="ECO:0000256" key="1">
    <source>
        <dbReference type="ARBA" id="ARBA00004651"/>
    </source>
</evidence>
<protein>
    <submittedName>
        <fullName evidence="7">Amino acid transporter</fullName>
    </submittedName>
</protein>
<evidence type="ECO:0000256" key="2">
    <source>
        <dbReference type="ARBA" id="ARBA00022475"/>
    </source>
</evidence>
<keyword evidence="4 6" id="KW-1133">Transmembrane helix</keyword>
<dbReference type="InterPro" id="IPR001123">
    <property type="entry name" value="LeuE-type"/>
</dbReference>
<dbReference type="PANTHER" id="PTHR30086:SF20">
    <property type="entry name" value="ARGININE EXPORTER PROTEIN ARGO-RELATED"/>
    <property type="match status" value="1"/>
</dbReference>
<dbReference type="RefSeq" id="WP_035946352.1">
    <property type="nucleotide sequence ID" value="NZ_BMEA01000005.1"/>
</dbReference>
<evidence type="ECO:0000313" key="8">
    <source>
        <dbReference type="Proteomes" id="UP000628079"/>
    </source>
</evidence>
<evidence type="ECO:0000256" key="6">
    <source>
        <dbReference type="SAM" id="Phobius"/>
    </source>
</evidence>
<keyword evidence="3 6" id="KW-0812">Transmembrane</keyword>
<gene>
    <name evidence="7" type="ORF">GCM10011314_32160</name>
</gene>
<evidence type="ECO:0000313" key="7">
    <source>
        <dbReference type="EMBL" id="GGB89880.1"/>
    </source>
</evidence>
<dbReference type="AlphaFoldDB" id="A0A8H9KTW4"/>
<evidence type="ECO:0000256" key="5">
    <source>
        <dbReference type="ARBA" id="ARBA00023136"/>
    </source>
</evidence>
<feature type="transmembrane region" description="Helical" evidence="6">
    <location>
        <begin position="6"/>
        <end position="30"/>
    </location>
</feature>
<reference evidence="7" key="1">
    <citation type="journal article" date="2014" name="Int. J. Syst. Evol. Microbiol.">
        <title>Complete genome sequence of Corynebacterium casei LMG S-19264T (=DSM 44701T), isolated from a smear-ripened cheese.</title>
        <authorList>
            <consortium name="US DOE Joint Genome Institute (JGI-PGF)"/>
            <person name="Walter F."/>
            <person name="Albersmeier A."/>
            <person name="Kalinowski J."/>
            <person name="Ruckert C."/>
        </authorList>
    </citation>
    <scope>NUCLEOTIDE SEQUENCE</scope>
    <source>
        <strain evidence="7">CGMCC 1.10749</strain>
    </source>
</reference>
<sequence length="203" mass="21139">MNTTILTAVLSGLVSGLSLIIAIGAQNAFVLRQGIARDRVGVVVAICAVSDLLLIVAGVAGVGALVDNHPGLLRVITGAGAAYLVWFGIRSLLSARHPQALTTGSAAGGSAALTAVALTWLNPHVYLDTVLMLGNLSASHGTTGRWWFGVGAGVASLLWFPTLGYAAHLASRWLARPRVWQVIEVLIGFVMFALAAMLLRSTF</sequence>
<dbReference type="GO" id="GO:0015171">
    <property type="term" value="F:amino acid transmembrane transporter activity"/>
    <property type="evidence" value="ECO:0007669"/>
    <property type="project" value="TreeGrafter"/>
</dbReference>
<feature type="transmembrane region" description="Helical" evidence="6">
    <location>
        <begin position="179"/>
        <end position="199"/>
    </location>
</feature>
<evidence type="ECO:0000256" key="4">
    <source>
        <dbReference type="ARBA" id="ARBA00022989"/>
    </source>
</evidence>
<dbReference type="Proteomes" id="UP000628079">
    <property type="component" value="Unassembled WGS sequence"/>
</dbReference>
<dbReference type="EMBL" id="BMEA01000005">
    <property type="protein sequence ID" value="GGB89880.1"/>
    <property type="molecule type" value="Genomic_DNA"/>
</dbReference>
<accession>A0A8H9KTW4</accession>
<keyword evidence="2" id="KW-1003">Cell membrane</keyword>
<dbReference type="Pfam" id="PF01810">
    <property type="entry name" value="LysE"/>
    <property type="match status" value="1"/>
</dbReference>
<feature type="transmembrane region" description="Helical" evidence="6">
    <location>
        <begin position="72"/>
        <end position="93"/>
    </location>
</feature>
<proteinExistence type="predicted"/>